<sequence length="99" mass="11597">MVQIREMYNSGLENLVGKTKLEDGKVKAYNVKTKEIEEIRLGLYKSLKLKYKGFVKADERIYSGWSKKTPFYVYSSNVKDEKVFLMDYLHGKGRLDCML</sequence>
<proteinExistence type="predicted"/>
<reference evidence="1 2" key="1">
    <citation type="journal article" date="2010" name="Proc. Natl. Acad. Sci. U.S.A.">
        <title>Enigmatic, ultrasmall, uncultivated Archaea.</title>
        <authorList>
            <person name="Baker B.J."/>
            <person name="Comolli L.R."/>
            <person name="Dick G.J."/>
            <person name="Hauser L.J."/>
            <person name="Hyatt D."/>
            <person name="Dill B.D."/>
            <person name="Land M.L."/>
            <person name="Verberkmoes N.C."/>
            <person name="Hettich R.L."/>
            <person name="Banfield J.F."/>
        </authorList>
    </citation>
    <scope>NUCLEOTIDE SEQUENCE [LARGE SCALE GENOMIC DNA]</scope>
</reference>
<evidence type="ECO:0000313" key="2">
    <source>
        <dbReference type="Proteomes" id="UP000009376"/>
    </source>
</evidence>
<dbReference type="Proteomes" id="UP000009376">
    <property type="component" value="Unassembled WGS sequence"/>
</dbReference>
<dbReference type="EMBL" id="GG745551">
    <property type="protein sequence ID" value="EFD92872.1"/>
    <property type="molecule type" value="Genomic_DNA"/>
</dbReference>
<dbReference type="AlphaFoldDB" id="D6GV71"/>
<gene>
    <name evidence="1" type="ORF">BJBARM5_0377</name>
</gene>
<name>D6GV71_PARA5</name>
<protein>
    <submittedName>
        <fullName evidence="1">Uncharacterized protein</fullName>
    </submittedName>
</protein>
<evidence type="ECO:0000313" key="1">
    <source>
        <dbReference type="EMBL" id="EFD92872.1"/>
    </source>
</evidence>
<accession>D6GV71</accession>
<organism evidence="1 2">
    <name type="scientific">Candidatus Parvarchaeum acidophilus ARMAN-5</name>
    <dbReference type="NCBI Taxonomy" id="662762"/>
    <lineage>
        <taxon>Archaea</taxon>
        <taxon>Candidatus Parvarchaeota</taxon>
        <taxon>Candidatus Parvarchaeum</taxon>
    </lineage>
</organism>